<evidence type="ECO:0000313" key="4">
    <source>
        <dbReference type="EMBL" id="QDS89401.1"/>
    </source>
</evidence>
<evidence type="ECO:0000256" key="1">
    <source>
        <dbReference type="ARBA" id="ARBA00005695"/>
    </source>
</evidence>
<dbReference type="CDD" id="cd08504">
    <property type="entry name" value="PBP2_OppA"/>
    <property type="match status" value="1"/>
</dbReference>
<evidence type="ECO:0000313" key="5">
    <source>
        <dbReference type="Proteomes" id="UP000319557"/>
    </source>
</evidence>
<dbReference type="GO" id="GO:1904680">
    <property type="term" value="F:peptide transmembrane transporter activity"/>
    <property type="evidence" value="ECO:0007669"/>
    <property type="project" value="TreeGrafter"/>
</dbReference>
<dbReference type="GO" id="GO:0030288">
    <property type="term" value="C:outer membrane-bounded periplasmic space"/>
    <property type="evidence" value="ECO:0007669"/>
    <property type="project" value="UniProtKB-ARBA"/>
</dbReference>
<evidence type="ECO:0000259" key="3">
    <source>
        <dbReference type="Pfam" id="PF00496"/>
    </source>
</evidence>
<dbReference type="Gene3D" id="3.40.190.10">
    <property type="entry name" value="Periplasmic binding protein-like II"/>
    <property type="match status" value="2"/>
</dbReference>
<reference evidence="4 5" key="1">
    <citation type="submission" date="2019-02" db="EMBL/GenBank/DDBJ databases">
        <title>Deep-cultivation of Planctomycetes and their phenomic and genomic characterization uncovers novel biology.</title>
        <authorList>
            <person name="Wiegand S."/>
            <person name="Jogler M."/>
            <person name="Boedeker C."/>
            <person name="Pinto D."/>
            <person name="Vollmers J."/>
            <person name="Rivas-Marin E."/>
            <person name="Kohn T."/>
            <person name="Peeters S.H."/>
            <person name="Heuer A."/>
            <person name="Rast P."/>
            <person name="Oberbeckmann S."/>
            <person name="Bunk B."/>
            <person name="Jeske O."/>
            <person name="Meyerdierks A."/>
            <person name="Storesund J.E."/>
            <person name="Kallscheuer N."/>
            <person name="Luecker S."/>
            <person name="Lage O.M."/>
            <person name="Pohl T."/>
            <person name="Merkel B.J."/>
            <person name="Hornburger P."/>
            <person name="Mueller R.-W."/>
            <person name="Bruemmer F."/>
            <person name="Labrenz M."/>
            <person name="Spormann A.M."/>
            <person name="Op den Camp H."/>
            <person name="Overmann J."/>
            <person name="Amann R."/>
            <person name="Jetten M.S.M."/>
            <person name="Mascher T."/>
            <person name="Medema M.H."/>
            <person name="Devos D.P."/>
            <person name="Kaster A.-K."/>
            <person name="Ovreas L."/>
            <person name="Rohde M."/>
            <person name="Galperin M.Y."/>
            <person name="Jogler C."/>
        </authorList>
    </citation>
    <scope>NUCLEOTIDE SEQUENCE [LARGE SCALE GENOMIC DNA]</scope>
    <source>
        <strain evidence="4 5">EC9</strain>
    </source>
</reference>
<feature type="domain" description="Solute-binding protein family 5" evidence="3">
    <location>
        <begin position="85"/>
        <end position="568"/>
    </location>
</feature>
<dbReference type="Proteomes" id="UP000319557">
    <property type="component" value="Chromosome"/>
</dbReference>
<dbReference type="InterPro" id="IPR039424">
    <property type="entry name" value="SBP_5"/>
</dbReference>
<accession>A0A517M3F1</accession>
<organism evidence="4 5">
    <name type="scientific">Rosistilla ulvae</name>
    <dbReference type="NCBI Taxonomy" id="1930277"/>
    <lineage>
        <taxon>Bacteria</taxon>
        <taxon>Pseudomonadati</taxon>
        <taxon>Planctomycetota</taxon>
        <taxon>Planctomycetia</taxon>
        <taxon>Pirellulales</taxon>
        <taxon>Pirellulaceae</taxon>
        <taxon>Rosistilla</taxon>
    </lineage>
</organism>
<dbReference type="PROSITE" id="PS01040">
    <property type="entry name" value="SBP_BACTERIAL_5"/>
    <property type="match status" value="1"/>
</dbReference>
<dbReference type="PIRSF" id="PIRSF002741">
    <property type="entry name" value="MppA"/>
    <property type="match status" value="1"/>
</dbReference>
<dbReference type="AlphaFoldDB" id="A0A517M3F1"/>
<protein>
    <submittedName>
        <fullName evidence="4">Oligopeptide-binding protein OppA</fullName>
    </submittedName>
</protein>
<sequence length="651" mass="73763">MPPEIRRAFPWFLIGICVCAVIWALSFTSLPPADFAFQNGDDVKTLDPARATGEPEHKILQALFEGLLRSVPTGPVDENGLQSVEVVPGMADLPEISEDGRTYTFHLRDGMKWSNGTPVTAGDFAWSWQRVLHPETAAEYASQLYYVVGGKEYNTAELNIGDRVEAELRDRPASPDPLQPFPRGTVLHGILKSLDKPDRPEIDDETSEEGKSLLADWENSWVYTVDVKPQTDAGIDWDAQGDLRRFTRQTDIPSDQQGELESVHQVLIDFANFGGVETPDDQTLIVRLNEPTPFFSYLTGFYTLFAVNPACVEKYGAPAWTKAENMVCNGPYELEFRRIRDRIRLRKNKYYWNSDAVELDRIDAYSVKSQTTALNMYLKDQLHWASDVPLSVIEEIQQRDDAKVGVSLAVYFYRLNTTRKPLDDVQVRRALNLAIDKQQIVSEVTRAGQIPAQSIVPPYLTQYQSPEGESYDPERARELLAEAGFPGGRGMPTLSILYNTSESHRAIAEVIQQQWQNNLNVKASLENMEWGTYLDKVFTMDFTIARGGWNGDYPDPNTFLDMWTTGNSHNSTGWSSPEYDELIARSQAASGQERMDLLRQAESIFLKDLPVIPLYFYTRTNLFSPQYAGFEPNVMDQHPLHLIRKRDSTDE</sequence>
<keyword evidence="5" id="KW-1185">Reference proteome</keyword>
<proteinExistence type="inferred from homology"/>
<dbReference type="EMBL" id="CP036261">
    <property type="protein sequence ID" value="QDS89401.1"/>
    <property type="molecule type" value="Genomic_DNA"/>
</dbReference>
<comment type="similarity">
    <text evidence="1">Belongs to the bacterial solute-binding protein 5 family.</text>
</comment>
<dbReference type="InterPro" id="IPR000914">
    <property type="entry name" value="SBP_5_dom"/>
</dbReference>
<evidence type="ECO:0000256" key="2">
    <source>
        <dbReference type="ARBA" id="ARBA00022729"/>
    </source>
</evidence>
<dbReference type="SUPFAM" id="SSF53850">
    <property type="entry name" value="Periplasmic binding protein-like II"/>
    <property type="match status" value="1"/>
</dbReference>
<dbReference type="GO" id="GO:0043190">
    <property type="term" value="C:ATP-binding cassette (ABC) transporter complex"/>
    <property type="evidence" value="ECO:0007669"/>
    <property type="project" value="InterPro"/>
</dbReference>
<dbReference type="Pfam" id="PF00496">
    <property type="entry name" value="SBP_bac_5"/>
    <property type="match status" value="1"/>
</dbReference>
<dbReference type="Gene3D" id="3.10.105.10">
    <property type="entry name" value="Dipeptide-binding Protein, Domain 3"/>
    <property type="match status" value="1"/>
</dbReference>
<name>A0A517M3F1_9BACT</name>
<dbReference type="InterPro" id="IPR030678">
    <property type="entry name" value="Peptide/Ni-bd"/>
</dbReference>
<dbReference type="PANTHER" id="PTHR30290:SF83">
    <property type="entry name" value="ABC TRANSPORTER SUBSTRATE-BINDING PROTEIN"/>
    <property type="match status" value="1"/>
</dbReference>
<dbReference type="KEGG" id="ruv:EC9_36000"/>
<gene>
    <name evidence="4" type="primary">oppA</name>
    <name evidence="4" type="ORF">EC9_36000</name>
</gene>
<dbReference type="PANTHER" id="PTHR30290">
    <property type="entry name" value="PERIPLASMIC BINDING COMPONENT OF ABC TRANSPORTER"/>
    <property type="match status" value="1"/>
</dbReference>
<dbReference type="Gene3D" id="3.90.76.10">
    <property type="entry name" value="Dipeptide-binding Protein, Domain 1"/>
    <property type="match status" value="1"/>
</dbReference>
<dbReference type="FunFam" id="3.10.105.10:FF:000001">
    <property type="entry name" value="Oligopeptide ABC transporter, oligopeptide-binding protein"/>
    <property type="match status" value="1"/>
</dbReference>
<dbReference type="GO" id="GO:0015833">
    <property type="term" value="P:peptide transport"/>
    <property type="evidence" value="ECO:0007669"/>
    <property type="project" value="TreeGrafter"/>
</dbReference>
<keyword evidence="2" id="KW-0732">Signal</keyword>
<dbReference type="InterPro" id="IPR023765">
    <property type="entry name" value="SBP_5_CS"/>
</dbReference>